<accession>W6U858</accession>
<dbReference type="Proteomes" id="UP000019149">
    <property type="component" value="Unassembled WGS sequence"/>
</dbReference>
<protein>
    <submittedName>
        <fullName evidence="1">Uncharacterized protein</fullName>
    </submittedName>
</protein>
<reference evidence="1 2" key="1">
    <citation type="journal article" date="2013" name="Nat. Genet.">
        <title>The genome of the hydatid tapeworm Echinococcus granulosus.</title>
        <authorList>
            <person name="Zheng H."/>
            <person name="Zhang W."/>
            <person name="Zhang L."/>
            <person name="Zhang Z."/>
            <person name="Li J."/>
            <person name="Lu G."/>
            <person name="Zhu Y."/>
            <person name="Wang Y."/>
            <person name="Huang Y."/>
            <person name="Liu J."/>
            <person name="Kang H."/>
            <person name="Chen J."/>
            <person name="Wang L."/>
            <person name="Chen A."/>
            <person name="Yu S."/>
            <person name="Gao Z."/>
            <person name="Jin L."/>
            <person name="Gu W."/>
            <person name="Wang Z."/>
            <person name="Zhao L."/>
            <person name="Shi B."/>
            <person name="Wen H."/>
            <person name="Lin R."/>
            <person name="Jones M.K."/>
            <person name="Brejova B."/>
            <person name="Vinar T."/>
            <person name="Zhao G."/>
            <person name="McManus D.P."/>
            <person name="Chen Z."/>
            <person name="Zhou Y."/>
            <person name="Wang S."/>
        </authorList>
    </citation>
    <scope>NUCLEOTIDE SEQUENCE [LARGE SCALE GENOMIC DNA]</scope>
</reference>
<dbReference type="CTD" id="36344287"/>
<dbReference type="AlphaFoldDB" id="W6U858"/>
<dbReference type="RefSeq" id="XP_024347742.1">
    <property type="nucleotide sequence ID" value="XM_024497821.1"/>
</dbReference>
<dbReference type="GeneID" id="36344287"/>
<evidence type="ECO:0000313" key="2">
    <source>
        <dbReference type="Proteomes" id="UP000019149"/>
    </source>
</evidence>
<gene>
    <name evidence="1" type="ORF">EGR_08572</name>
</gene>
<name>W6U858_ECHGR</name>
<sequence>MDKARGKTLKKKQILQCMENGVLPQAKRAASNMPRAMPPWIVVNIDVFAPTTAVVDAGCCGTDKMPA</sequence>
<proteinExistence type="predicted"/>
<evidence type="ECO:0000313" key="1">
    <source>
        <dbReference type="EMBL" id="EUB56546.1"/>
    </source>
</evidence>
<dbReference type="KEGG" id="egl:EGR_08572"/>
<comment type="caution">
    <text evidence="1">The sequence shown here is derived from an EMBL/GenBank/DDBJ whole genome shotgun (WGS) entry which is preliminary data.</text>
</comment>
<dbReference type="EMBL" id="APAU02000111">
    <property type="protein sequence ID" value="EUB56546.1"/>
    <property type="molecule type" value="Genomic_DNA"/>
</dbReference>
<keyword evidence="2" id="KW-1185">Reference proteome</keyword>
<organism evidence="1 2">
    <name type="scientific">Echinococcus granulosus</name>
    <name type="common">Hydatid tapeworm</name>
    <dbReference type="NCBI Taxonomy" id="6210"/>
    <lineage>
        <taxon>Eukaryota</taxon>
        <taxon>Metazoa</taxon>
        <taxon>Spiralia</taxon>
        <taxon>Lophotrochozoa</taxon>
        <taxon>Platyhelminthes</taxon>
        <taxon>Cestoda</taxon>
        <taxon>Eucestoda</taxon>
        <taxon>Cyclophyllidea</taxon>
        <taxon>Taeniidae</taxon>
        <taxon>Echinococcus</taxon>
        <taxon>Echinococcus granulosus group</taxon>
    </lineage>
</organism>